<protein>
    <submittedName>
        <fullName evidence="1">Uncharacterized protein</fullName>
    </submittedName>
</protein>
<dbReference type="EMBL" id="CP001134">
    <property type="protein sequence ID" value="ACH64765.1"/>
    <property type="molecule type" value="Genomic_DNA"/>
</dbReference>
<reference evidence="2" key="1">
    <citation type="submission" date="2008-08" db="EMBL/GenBank/DDBJ databases">
        <title>Complete sequence of Vibrio fischeri strain MJ11.</title>
        <authorList>
            <person name="Mandel M.J."/>
            <person name="Stabb E.V."/>
            <person name="Ruby E.G."/>
            <person name="Ferriera S."/>
            <person name="Johnson J."/>
            <person name="Kravitz S."/>
            <person name="Beeson K."/>
            <person name="Sutton G."/>
            <person name="Rogers Y.-H."/>
            <person name="Friedman R."/>
            <person name="Frazier M."/>
            <person name="Venter J.C."/>
        </authorList>
    </citation>
    <scope>NUCLEOTIDE SEQUENCE [LARGE SCALE GENOMIC DNA]</scope>
    <source>
        <strain evidence="2">MJ11</strain>
        <plasmid evidence="2">Plasmid pMJ100</plasmid>
    </source>
</reference>
<evidence type="ECO:0000313" key="1">
    <source>
        <dbReference type="EMBL" id="ACH64765.1"/>
    </source>
</evidence>
<sequence length="68" mass="7736">MICREPVAVAIAAILSVVYAVDHFWPKPDLCYVQINEDPFVAKWVECDEEFQVKDIESALLLAKGREI</sequence>
<evidence type="ECO:0000313" key="2">
    <source>
        <dbReference type="Proteomes" id="UP000001857"/>
    </source>
</evidence>
<accession>B5EW96</accession>
<dbReference type="KEGG" id="vfm:VFMJ11_B0153"/>
<proteinExistence type="predicted"/>
<gene>
    <name evidence="1" type="ordered locus">VFMJ11_B0153</name>
</gene>
<name>B5EW96_ALIFM</name>
<organism evidence="1 2">
    <name type="scientific">Aliivibrio fischeri (strain MJ11)</name>
    <name type="common">Vibrio fischeri</name>
    <dbReference type="NCBI Taxonomy" id="388396"/>
    <lineage>
        <taxon>Bacteria</taxon>
        <taxon>Pseudomonadati</taxon>
        <taxon>Pseudomonadota</taxon>
        <taxon>Gammaproteobacteria</taxon>
        <taxon>Vibrionales</taxon>
        <taxon>Vibrionaceae</taxon>
        <taxon>Aliivibrio</taxon>
    </lineage>
</organism>
<dbReference type="HOGENOM" id="CLU_2792907_0_0_6"/>
<dbReference type="Proteomes" id="UP000001857">
    <property type="component" value="Plasmid pMJ100"/>
</dbReference>
<dbReference type="RefSeq" id="WP_012534548.1">
    <property type="nucleotide sequence ID" value="NC_011185.1"/>
</dbReference>
<geneLocation type="plasmid" evidence="1 2">
    <name>pMJ100</name>
</geneLocation>
<dbReference type="AlphaFoldDB" id="B5EW96"/>
<reference evidence="1 2" key="2">
    <citation type="journal article" date="2009" name="Nature">
        <title>A single regulatory gene is sufficient to alter bacterial host range.</title>
        <authorList>
            <person name="Mandel M.J."/>
            <person name="Wollenberg M.S."/>
            <person name="Stabb E.V."/>
            <person name="Visick K.L."/>
            <person name="Ruby E.G."/>
        </authorList>
    </citation>
    <scope>NUCLEOTIDE SEQUENCE [LARGE SCALE GENOMIC DNA]</scope>
    <source>
        <strain evidence="1 2">MJ11</strain>
        <plasmid evidence="2">Plasmid pMJ100</plasmid>
    </source>
</reference>
<keyword evidence="1" id="KW-0614">Plasmid</keyword>